<dbReference type="Pfam" id="PF00970">
    <property type="entry name" value="FAD_binding_6"/>
    <property type="match status" value="1"/>
</dbReference>
<dbReference type="Gene3D" id="2.40.30.10">
    <property type="entry name" value="Translation factors"/>
    <property type="match status" value="1"/>
</dbReference>
<name>A0ABD5YLN0_9EURY</name>
<dbReference type="InterPro" id="IPR017938">
    <property type="entry name" value="Riboflavin_synthase-like_b-brl"/>
</dbReference>
<dbReference type="EMBL" id="JBHTAX010000001">
    <property type="protein sequence ID" value="MFC7188657.1"/>
    <property type="molecule type" value="Genomic_DNA"/>
</dbReference>
<organism evidence="2 3">
    <name type="scientific">Halocatena marina</name>
    <dbReference type="NCBI Taxonomy" id="2934937"/>
    <lineage>
        <taxon>Archaea</taxon>
        <taxon>Methanobacteriati</taxon>
        <taxon>Methanobacteriota</taxon>
        <taxon>Stenosarchaea group</taxon>
        <taxon>Halobacteria</taxon>
        <taxon>Halobacteriales</taxon>
        <taxon>Natronomonadaceae</taxon>
        <taxon>Halocatena</taxon>
    </lineage>
</organism>
<dbReference type="InterPro" id="IPR039261">
    <property type="entry name" value="FNR_nucleotide-bd"/>
</dbReference>
<dbReference type="InterPro" id="IPR008333">
    <property type="entry name" value="Cbr1-like_FAD-bd_dom"/>
</dbReference>
<evidence type="ECO:0000259" key="1">
    <source>
        <dbReference type="PROSITE" id="PS51384"/>
    </source>
</evidence>
<dbReference type="Gene3D" id="3.40.50.80">
    <property type="entry name" value="Nucleotide-binding domain of ferredoxin-NADP reductase (FNR) module"/>
    <property type="match status" value="1"/>
</dbReference>
<dbReference type="AlphaFoldDB" id="A0ABD5YLN0"/>
<evidence type="ECO:0000313" key="3">
    <source>
        <dbReference type="Proteomes" id="UP001596417"/>
    </source>
</evidence>
<dbReference type="InterPro" id="IPR050415">
    <property type="entry name" value="MRET"/>
</dbReference>
<dbReference type="InterPro" id="IPR001433">
    <property type="entry name" value="OxRdtase_FAD/NAD-bd"/>
</dbReference>
<comment type="caution">
    <text evidence="2">The sequence shown here is derived from an EMBL/GenBank/DDBJ whole genome shotgun (WGS) entry which is preliminary data.</text>
</comment>
<accession>A0ABD5YLN0</accession>
<proteinExistence type="predicted"/>
<dbReference type="PRINTS" id="PR00410">
    <property type="entry name" value="PHEHYDRXLASE"/>
</dbReference>
<dbReference type="RefSeq" id="WP_390204362.1">
    <property type="nucleotide sequence ID" value="NZ_JBHTAX010000001.1"/>
</dbReference>
<dbReference type="PANTHER" id="PTHR47354">
    <property type="entry name" value="NADH OXIDOREDUCTASE HCR"/>
    <property type="match status" value="1"/>
</dbReference>
<dbReference type="PANTHER" id="PTHR47354:SF5">
    <property type="entry name" value="PROTEIN RFBI"/>
    <property type="match status" value="1"/>
</dbReference>
<dbReference type="Pfam" id="PF00175">
    <property type="entry name" value="NAD_binding_1"/>
    <property type="match status" value="1"/>
</dbReference>
<feature type="domain" description="FAD-binding FR-type" evidence="1">
    <location>
        <begin position="2"/>
        <end position="99"/>
    </location>
</feature>
<gene>
    <name evidence="2" type="ORF">ACFQL7_01525</name>
</gene>
<dbReference type="PROSITE" id="PS51384">
    <property type="entry name" value="FAD_FR"/>
    <property type="match status" value="1"/>
</dbReference>
<sequence>MLATKLDTLQDRYERDHPMLVSLRFQTDDSLQFVPGQYVTLRYDGTSRPYSIASSPNSDETELCVQRVPDGTLTPTLCETLDEGDTISIRGPSGDFVLADPSERDLVFSATGTGIAPFKSMIDYTFEEEHHLFEDKPRDIWLFLGGAWEDDLPYRDAFRDLEEKYEQFHFVPTLTRETYLSLWKGENAYVQQTMMKYFDPETVDSSALDEDLRMYLDEEPRLDIDAQLDPNSMEVYACGINTMIHDLTEALKAVGVPEANISAEGYGQTESETNEG</sequence>
<protein>
    <submittedName>
        <fullName evidence="2">Ferredoxin--NADP reductase</fullName>
    </submittedName>
</protein>
<dbReference type="InterPro" id="IPR017927">
    <property type="entry name" value="FAD-bd_FR_type"/>
</dbReference>
<keyword evidence="3" id="KW-1185">Reference proteome</keyword>
<dbReference type="Proteomes" id="UP001596417">
    <property type="component" value="Unassembled WGS sequence"/>
</dbReference>
<evidence type="ECO:0000313" key="2">
    <source>
        <dbReference type="EMBL" id="MFC7188657.1"/>
    </source>
</evidence>
<dbReference type="SUPFAM" id="SSF52343">
    <property type="entry name" value="Ferredoxin reductase-like, C-terminal NADP-linked domain"/>
    <property type="match status" value="1"/>
</dbReference>
<reference evidence="2 3" key="1">
    <citation type="journal article" date="2019" name="Int. J. Syst. Evol. Microbiol.">
        <title>The Global Catalogue of Microorganisms (GCM) 10K type strain sequencing project: providing services to taxonomists for standard genome sequencing and annotation.</title>
        <authorList>
            <consortium name="The Broad Institute Genomics Platform"/>
            <consortium name="The Broad Institute Genome Sequencing Center for Infectious Disease"/>
            <person name="Wu L."/>
            <person name="Ma J."/>
        </authorList>
    </citation>
    <scope>NUCLEOTIDE SEQUENCE [LARGE SCALE GENOMIC DNA]</scope>
    <source>
        <strain evidence="2 3">RDMS1</strain>
    </source>
</reference>
<dbReference type="SUPFAM" id="SSF63380">
    <property type="entry name" value="Riboflavin synthase domain-like"/>
    <property type="match status" value="1"/>
</dbReference>